<dbReference type="InterPro" id="IPR029063">
    <property type="entry name" value="SAM-dependent_MTases_sf"/>
</dbReference>
<evidence type="ECO:0000256" key="9">
    <source>
        <dbReference type="ARBA" id="ARBA00022691"/>
    </source>
</evidence>
<proteinExistence type="inferred from homology"/>
<dbReference type="FunFam" id="3.40.50.150:FF:000022">
    <property type="entry name" value="Ribosomal RNA small subunit methyltransferase B"/>
    <property type="match status" value="1"/>
</dbReference>
<evidence type="ECO:0000256" key="12">
    <source>
        <dbReference type="ARBA" id="ARBA00031088"/>
    </source>
</evidence>
<dbReference type="GO" id="GO:0009383">
    <property type="term" value="F:rRNA (cytosine-C5-)-methyltransferase activity"/>
    <property type="evidence" value="ECO:0007669"/>
    <property type="project" value="TreeGrafter"/>
</dbReference>
<comment type="catalytic activity">
    <reaction evidence="13">
        <text>cytidine(967) in 16S rRNA + S-adenosyl-L-methionine = 5-methylcytidine(967) in 16S rRNA + S-adenosyl-L-homocysteine + H(+)</text>
        <dbReference type="Rhea" id="RHEA:42748"/>
        <dbReference type="Rhea" id="RHEA-COMP:10219"/>
        <dbReference type="Rhea" id="RHEA-COMP:10220"/>
        <dbReference type="ChEBI" id="CHEBI:15378"/>
        <dbReference type="ChEBI" id="CHEBI:57856"/>
        <dbReference type="ChEBI" id="CHEBI:59789"/>
        <dbReference type="ChEBI" id="CHEBI:74483"/>
        <dbReference type="ChEBI" id="CHEBI:82748"/>
        <dbReference type="EC" id="2.1.1.176"/>
    </reaction>
</comment>
<sequence length="438" mass="48565">MISTKNPRVIVAEILTEALHEEQPLMATVKLKAKKLSVSDASFLKELVNGILRNKLFLEGILDILLEKPFKSKSIKAKYAILAGLYQLAFLNTPNHAAVNETVKAVGELGFDTLKGLTNAVMHGYLRKKAEIDERLNKSYETKYSFPQWLISDIKSAYGKSLGSILEQSNNHPPLTIRINTAKVSLSDYINLLAEKGLAGTPVEGVPCALTVTPAVNAEELPLFKEGFVFIQDAAAQQAAIFLDPQPGEVILDACAAPGGKTTHILEICPEIKDLVALDLDEGRLKRVKDNLHRLGLEAKVIAADASSKDHSWSPYPQFDRILLDAPCSATGVIRRHPDIKWLRTPEEIKSIVKLQREILENMWQMLKSGGIMLYATCSIEPVENTLQIKQFLSEHKDAELIPLKQDESADNPGLQILPGQNSMDGFFYARLKKNFVY</sequence>
<dbReference type="InterPro" id="IPR001678">
    <property type="entry name" value="MeTrfase_RsmB-F_NOP2_dom"/>
</dbReference>
<evidence type="ECO:0000256" key="13">
    <source>
        <dbReference type="ARBA" id="ARBA00047283"/>
    </source>
</evidence>
<evidence type="ECO:0000256" key="8">
    <source>
        <dbReference type="ARBA" id="ARBA00022679"/>
    </source>
</evidence>
<dbReference type="Pfam" id="PF01029">
    <property type="entry name" value="NusB"/>
    <property type="match status" value="1"/>
</dbReference>
<dbReference type="Pfam" id="PF22458">
    <property type="entry name" value="RsmF-B_ferredox"/>
    <property type="match status" value="1"/>
</dbReference>
<evidence type="ECO:0000256" key="7">
    <source>
        <dbReference type="ARBA" id="ARBA00022603"/>
    </source>
</evidence>
<dbReference type="PANTHER" id="PTHR22807">
    <property type="entry name" value="NOP2 YEAST -RELATED NOL1/NOP2/FMU SUN DOMAIN-CONTAINING"/>
    <property type="match status" value="1"/>
</dbReference>
<feature type="binding site" evidence="14">
    <location>
        <position position="305"/>
    </location>
    <ligand>
        <name>S-adenosyl-L-methionine</name>
        <dbReference type="ChEBI" id="CHEBI:59789"/>
    </ligand>
</feature>
<reference evidence="16 17" key="1">
    <citation type="submission" date="2016-10" db="EMBL/GenBank/DDBJ databases">
        <authorList>
            <person name="Varghese N."/>
            <person name="Submissions S."/>
        </authorList>
    </citation>
    <scope>NUCLEOTIDE SEQUENCE [LARGE SCALE GENOMIC DNA]</scope>
    <source>
        <strain evidence="16 17">DSM 1361</strain>
    </source>
</reference>
<evidence type="ECO:0000256" key="4">
    <source>
        <dbReference type="ARBA" id="ARBA00012140"/>
    </source>
</evidence>
<dbReference type="NCBIfam" id="NF008149">
    <property type="entry name" value="PRK10901.1"/>
    <property type="match status" value="1"/>
</dbReference>
<dbReference type="GO" id="GO:0003723">
    <property type="term" value="F:RNA binding"/>
    <property type="evidence" value="ECO:0007669"/>
    <property type="project" value="UniProtKB-UniRule"/>
</dbReference>
<dbReference type="NCBIfam" id="TIGR00563">
    <property type="entry name" value="rsmB"/>
    <property type="match status" value="1"/>
</dbReference>
<dbReference type="InterPro" id="IPR018314">
    <property type="entry name" value="RsmB/NOL1/NOP2-like_CS"/>
</dbReference>
<organism evidence="16 17">
    <name type="scientific">Ruminobacter amylophilus</name>
    <dbReference type="NCBI Taxonomy" id="867"/>
    <lineage>
        <taxon>Bacteria</taxon>
        <taxon>Pseudomonadati</taxon>
        <taxon>Pseudomonadota</taxon>
        <taxon>Gammaproteobacteria</taxon>
        <taxon>Aeromonadales</taxon>
        <taxon>Succinivibrionaceae</taxon>
        <taxon>Ruminobacter</taxon>
    </lineage>
</organism>
<dbReference type="EC" id="2.1.1.176" evidence="4"/>
<dbReference type="Gene3D" id="1.10.940.10">
    <property type="entry name" value="NusB-like"/>
    <property type="match status" value="1"/>
</dbReference>
<keyword evidence="6" id="KW-0698">rRNA processing</keyword>
<dbReference type="Pfam" id="PF01189">
    <property type="entry name" value="Methyltr_RsmB-F"/>
    <property type="match status" value="1"/>
</dbReference>
<evidence type="ECO:0000256" key="5">
    <source>
        <dbReference type="ARBA" id="ARBA00022490"/>
    </source>
</evidence>
<evidence type="ECO:0000313" key="17">
    <source>
        <dbReference type="Proteomes" id="UP000243745"/>
    </source>
</evidence>
<dbReference type="AlphaFoldDB" id="A0A662ZJ76"/>
<evidence type="ECO:0000256" key="6">
    <source>
        <dbReference type="ARBA" id="ARBA00022552"/>
    </source>
</evidence>
<feature type="binding site" evidence="14">
    <location>
        <position position="279"/>
    </location>
    <ligand>
        <name>S-adenosyl-L-methionine</name>
        <dbReference type="ChEBI" id="CHEBI:59789"/>
    </ligand>
</feature>
<evidence type="ECO:0000256" key="2">
    <source>
        <dbReference type="ARBA" id="ARBA00004496"/>
    </source>
</evidence>
<evidence type="ECO:0000256" key="14">
    <source>
        <dbReference type="PROSITE-ProRule" id="PRU01023"/>
    </source>
</evidence>
<name>A0A662ZJ76_9GAMM</name>
<evidence type="ECO:0000256" key="1">
    <source>
        <dbReference type="ARBA" id="ARBA00002724"/>
    </source>
</evidence>
<dbReference type="InterPro" id="IPR006027">
    <property type="entry name" value="NusB_RsmB_TIM44"/>
</dbReference>
<dbReference type="Proteomes" id="UP000243745">
    <property type="component" value="Unassembled WGS sequence"/>
</dbReference>
<feature type="binding site" evidence="14">
    <location>
        <begin position="255"/>
        <end position="261"/>
    </location>
    <ligand>
        <name>S-adenosyl-L-methionine</name>
        <dbReference type="ChEBI" id="CHEBI:59789"/>
    </ligand>
</feature>
<keyword evidence="7 14" id="KW-0489">Methyltransferase</keyword>
<protein>
    <recommendedName>
        <fullName evidence="4">16S rRNA (cytosine(967)-C(5))-methyltransferase</fullName>
        <ecNumber evidence="4">2.1.1.176</ecNumber>
    </recommendedName>
    <alternativeName>
        <fullName evidence="11">16S rRNA m5C967 methyltransferase</fullName>
    </alternativeName>
    <alternativeName>
        <fullName evidence="12">rRNA (cytosine-C(5)-)-methyltransferase RsmB</fullName>
    </alternativeName>
</protein>
<keyword evidence="5" id="KW-0963">Cytoplasm</keyword>
<dbReference type="InterPro" id="IPR023267">
    <property type="entry name" value="RCMT"/>
</dbReference>
<feature type="binding site" evidence="14">
    <location>
        <position position="325"/>
    </location>
    <ligand>
        <name>S-adenosyl-L-methionine</name>
        <dbReference type="ChEBI" id="CHEBI:59789"/>
    </ligand>
</feature>
<dbReference type="InterPro" id="IPR035926">
    <property type="entry name" value="NusB-like_sf"/>
</dbReference>
<evidence type="ECO:0000259" key="15">
    <source>
        <dbReference type="PROSITE" id="PS51686"/>
    </source>
</evidence>
<gene>
    <name evidence="16" type="ORF">SAMN02910344_01604</name>
</gene>
<dbReference type="SUPFAM" id="SSF48013">
    <property type="entry name" value="NusB-like"/>
    <property type="match status" value="1"/>
</dbReference>
<dbReference type="InterPro" id="IPR054728">
    <property type="entry name" value="RsmB-like_ferredoxin"/>
</dbReference>
<keyword evidence="10 14" id="KW-0694">RNA-binding</keyword>
<feature type="domain" description="SAM-dependent MTase RsmB/NOP-type" evidence="15">
    <location>
        <begin position="165"/>
        <end position="435"/>
    </location>
</feature>
<dbReference type="EMBL" id="FOXF01000031">
    <property type="protein sequence ID" value="SFP51819.1"/>
    <property type="molecule type" value="Genomic_DNA"/>
</dbReference>
<dbReference type="InterPro" id="IPR004573">
    <property type="entry name" value="rRNA_ssu_MeTfrase_B"/>
</dbReference>
<comment type="subcellular location">
    <subcellularLocation>
        <location evidence="2">Cytoplasm</location>
    </subcellularLocation>
</comment>
<dbReference type="PROSITE" id="PS51686">
    <property type="entry name" value="SAM_MT_RSMB_NOP"/>
    <property type="match status" value="1"/>
</dbReference>
<feature type="active site" description="Nucleophile" evidence="14">
    <location>
        <position position="378"/>
    </location>
</feature>
<dbReference type="PROSITE" id="PS01153">
    <property type="entry name" value="NOL1_NOP2_SUN"/>
    <property type="match status" value="1"/>
</dbReference>
<dbReference type="PRINTS" id="PR02008">
    <property type="entry name" value="RCMTFAMILY"/>
</dbReference>
<keyword evidence="8 14" id="KW-0808">Transferase</keyword>
<dbReference type="RefSeq" id="WP_093142647.1">
    <property type="nucleotide sequence ID" value="NZ_FOXF01000031.1"/>
</dbReference>
<comment type="function">
    <text evidence="1">Specifically methylates the cytosine at position 967 (m5C967) of 16S rRNA.</text>
</comment>
<comment type="similarity">
    <text evidence="3 14">Belongs to the class I-like SAM-binding methyltransferase superfamily. RsmB/NOP family.</text>
</comment>
<dbReference type="CDD" id="cd02440">
    <property type="entry name" value="AdoMet_MTases"/>
    <property type="match status" value="1"/>
</dbReference>
<evidence type="ECO:0000256" key="3">
    <source>
        <dbReference type="ARBA" id="ARBA00007494"/>
    </source>
</evidence>
<dbReference type="GO" id="GO:0006355">
    <property type="term" value="P:regulation of DNA-templated transcription"/>
    <property type="evidence" value="ECO:0007669"/>
    <property type="project" value="InterPro"/>
</dbReference>
<keyword evidence="17" id="KW-1185">Reference proteome</keyword>
<dbReference type="GO" id="GO:0070475">
    <property type="term" value="P:rRNA base methylation"/>
    <property type="evidence" value="ECO:0007669"/>
    <property type="project" value="TreeGrafter"/>
</dbReference>
<dbReference type="Gene3D" id="3.40.50.150">
    <property type="entry name" value="Vaccinia Virus protein VP39"/>
    <property type="match status" value="1"/>
</dbReference>
<keyword evidence="9 14" id="KW-0949">S-adenosyl-L-methionine</keyword>
<dbReference type="GO" id="GO:0005829">
    <property type="term" value="C:cytosol"/>
    <property type="evidence" value="ECO:0007669"/>
    <property type="project" value="TreeGrafter"/>
</dbReference>
<dbReference type="OrthoDB" id="9810297at2"/>
<evidence type="ECO:0000313" key="16">
    <source>
        <dbReference type="EMBL" id="SFP51819.1"/>
    </source>
</evidence>
<dbReference type="PANTHER" id="PTHR22807:SF61">
    <property type="entry name" value="NOL1_NOP2_SUN FAMILY PROTEIN _ ANTITERMINATION NUSB DOMAIN-CONTAINING PROTEIN"/>
    <property type="match status" value="1"/>
</dbReference>
<evidence type="ECO:0000256" key="11">
    <source>
        <dbReference type="ARBA" id="ARBA00030399"/>
    </source>
</evidence>
<evidence type="ECO:0000256" key="10">
    <source>
        <dbReference type="ARBA" id="ARBA00022884"/>
    </source>
</evidence>
<dbReference type="InterPro" id="IPR049560">
    <property type="entry name" value="MeTrfase_RsmB-F_NOP2_cat"/>
</dbReference>
<accession>A0A662ZJ76</accession>
<dbReference type="NCBIfam" id="NF011494">
    <property type="entry name" value="PRK14902.1"/>
    <property type="match status" value="1"/>
</dbReference>
<dbReference type="SUPFAM" id="SSF53335">
    <property type="entry name" value="S-adenosyl-L-methionine-dependent methyltransferases"/>
    <property type="match status" value="1"/>
</dbReference>